<reference evidence="2" key="1">
    <citation type="submission" date="2018-02" db="EMBL/GenBank/DDBJ databases">
        <title>Rhizophora mucronata_Transcriptome.</title>
        <authorList>
            <person name="Meera S.P."/>
            <person name="Sreeshan A."/>
            <person name="Augustine A."/>
        </authorList>
    </citation>
    <scope>NUCLEOTIDE SEQUENCE</scope>
    <source>
        <tissue evidence="2">Leaf</tissue>
    </source>
</reference>
<dbReference type="EMBL" id="GGEC01007404">
    <property type="protein sequence ID" value="MBW87887.1"/>
    <property type="molecule type" value="Transcribed_RNA"/>
</dbReference>
<name>A0A2P2J3D5_RHIMU</name>
<dbReference type="AlphaFoldDB" id="A0A2P2J3D5"/>
<accession>A0A2P2J3D5</accession>
<feature type="region of interest" description="Disordered" evidence="1">
    <location>
        <begin position="20"/>
        <end position="55"/>
    </location>
</feature>
<proteinExistence type="predicted"/>
<protein>
    <submittedName>
        <fullName evidence="2">Uncharacterized protein</fullName>
    </submittedName>
</protein>
<evidence type="ECO:0000313" key="2">
    <source>
        <dbReference type="EMBL" id="MBW87887.1"/>
    </source>
</evidence>
<evidence type="ECO:0000256" key="1">
    <source>
        <dbReference type="SAM" id="MobiDB-lite"/>
    </source>
</evidence>
<sequence>MRLDQIARERKRKGIILGVKQTGKAKREVSKSRKRVSKQSMNQMEGMAGGCQKSY</sequence>
<organism evidence="2">
    <name type="scientific">Rhizophora mucronata</name>
    <name type="common">Asiatic mangrove</name>
    <dbReference type="NCBI Taxonomy" id="61149"/>
    <lineage>
        <taxon>Eukaryota</taxon>
        <taxon>Viridiplantae</taxon>
        <taxon>Streptophyta</taxon>
        <taxon>Embryophyta</taxon>
        <taxon>Tracheophyta</taxon>
        <taxon>Spermatophyta</taxon>
        <taxon>Magnoliopsida</taxon>
        <taxon>eudicotyledons</taxon>
        <taxon>Gunneridae</taxon>
        <taxon>Pentapetalae</taxon>
        <taxon>rosids</taxon>
        <taxon>fabids</taxon>
        <taxon>Malpighiales</taxon>
        <taxon>Rhizophoraceae</taxon>
        <taxon>Rhizophora</taxon>
    </lineage>
</organism>